<dbReference type="InterPro" id="IPR011013">
    <property type="entry name" value="Gal_mutarotase_sf_dom"/>
</dbReference>
<dbReference type="GO" id="GO:0046872">
    <property type="term" value="F:metal ion binding"/>
    <property type="evidence" value="ECO:0007669"/>
    <property type="project" value="UniProtKB-KW"/>
</dbReference>
<dbReference type="SMART" id="SM00872">
    <property type="entry name" value="Alpha-mann_mid"/>
    <property type="match status" value="1"/>
</dbReference>
<dbReference type="Pfam" id="PF17677">
    <property type="entry name" value="Glyco_hydro38C2"/>
    <property type="match status" value="1"/>
</dbReference>
<evidence type="ECO:0000313" key="8">
    <source>
        <dbReference type="EMBL" id="RHL88142.1"/>
    </source>
</evidence>
<gene>
    <name evidence="8" type="ORF">DWZ95_19615</name>
</gene>
<name>A0A415MZY3_9BACE</name>
<dbReference type="FunFam" id="1.20.1270.50:FF:000004">
    <property type="entry name" value="alpha-mannosidase 2C1 isoform X1"/>
    <property type="match status" value="1"/>
</dbReference>
<accession>A0A415MZY3</accession>
<dbReference type="InterPro" id="IPR037094">
    <property type="entry name" value="Glyco_hydro_38_cen_sf"/>
</dbReference>
<feature type="chain" id="PRO_5019175907" evidence="6">
    <location>
        <begin position="22"/>
        <end position="1072"/>
    </location>
</feature>
<evidence type="ECO:0000256" key="6">
    <source>
        <dbReference type="SAM" id="SignalP"/>
    </source>
</evidence>
<dbReference type="GO" id="GO:0004559">
    <property type="term" value="F:alpha-mannosidase activity"/>
    <property type="evidence" value="ECO:0007669"/>
    <property type="project" value="InterPro"/>
</dbReference>
<dbReference type="PANTHER" id="PTHR46017">
    <property type="entry name" value="ALPHA-MANNOSIDASE 2C1"/>
    <property type="match status" value="1"/>
</dbReference>
<keyword evidence="6" id="KW-0732">Signal</keyword>
<dbReference type="Gene3D" id="1.20.1270.50">
    <property type="entry name" value="Glycoside hydrolase family 38, central domain"/>
    <property type="match status" value="1"/>
</dbReference>
<dbReference type="InterPro" id="IPR011330">
    <property type="entry name" value="Glyco_hydro/deAcase_b/a-brl"/>
</dbReference>
<dbReference type="SUPFAM" id="SSF74650">
    <property type="entry name" value="Galactose mutarotase-like"/>
    <property type="match status" value="1"/>
</dbReference>
<protein>
    <submittedName>
        <fullName evidence="8">Alpha-mannosidase</fullName>
    </submittedName>
</protein>
<dbReference type="Gene3D" id="2.70.98.30">
    <property type="entry name" value="Golgi alpha-mannosidase II, domain 4"/>
    <property type="match status" value="1"/>
</dbReference>
<evidence type="ECO:0000256" key="4">
    <source>
        <dbReference type="ARBA" id="ARBA00023295"/>
    </source>
</evidence>
<dbReference type="SUPFAM" id="SSF88713">
    <property type="entry name" value="Glycoside hydrolase/deacetylase"/>
    <property type="match status" value="1"/>
</dbReference>
<feature type="signal peptide" evidence="6">
    <location>
        <begin position="1"/>
        <end position="21"/>
    </location>
</feature>
<comment type="similarity">
    <text evidence="1">Belongs to the glycosyl hydrolase 38 family.</text>
</comment>
<evidence type="ECO:0000313" key="9">
    <source>
        <dbReference type="Proteomes" id="UP000285013"/>
    </source>
</evidence>
<dbReference type="CDD" id="cd10789">
    <property type="entry name" value="GH38N_AMII_ER_cytosolic"/>
    <property type="match status" value="1"/>
</dbReference>
<dbReference type="InterPro" id="IPR028995">
    <property type="entry name" value="Glyco_hydro_57/38_cen_sf"/>
</dbReference>
<dbReference type="Pfam" id="PF07748">
    <property type="entry name" value="Glyco_hydro_38C"/>
    <property type="match status" value="1"/>
</dbReference>
<dbReference type="EMBL" id="QRPE01000030">
    <property type="protein sequence ID" value="RHL88142.1"/>
    <property type="molecule type" value="Genomic_DNA"/>
</dbReference>
<dbReference type="Proteomes" id="UP000285013">
    <property type="component" value="Unassembled WGS sequence"/>
</dbReference>
<dbReference type="Pfam" id="PF09261">
    <property type="entry name" value="Alpha-mann_mid"/>
    <property type="match status" value="1"/>
</dbReference>
<dbReference type="Gene3D" id="3.20.110.10">
    <property type="entry name" value="Glycoside hydrolase 38, N terminal domain"/>
    <property type="match status" value="1"/>
</dbReference>
<dbReference type="InterPro" id="IPR041147">
    <property type="entry name" value="GH38_C"/>
</dbReference>
<dbReference type="Pfam" id="PF01074">
    <property type="entry name" value="Glyco_hydro_38N"/>
    <property type="match status" value="1"/>
</dbReference>
<dbReference type="GO" id="GO:0006013">
    <property type="term" value="P:mannose metabolic process"/>
    <property type="evidence" value="ECO:0007669"/>
    <property type="project" value="InterPro"/>
</dbReference>
<evidence type="ECO:0000259" key="7">
    <source>
        <dbReference type="SMART" id="SM00872"/>
    </source>
</evidence>
<dbReference type="SUPFAM" id="SSF88688">
    <property type="entry name" value="Families 57/38 glycoside transferase middle domain"/>
    <property type="match status" value="1"/>
</dbReference>
<sequence>MMKKLIFPLLFALGISTHVDAQKPYKAYMVSNTHLDTQWLWTIQTTIDHYLYRTLTQNFWLIDHYPGYIFNFEGAVRYQWAKEYYPTEYERLKNYIKAGRWNISGSSWDSTDSNIPSPESFFRNLLYGQEFFKKEFGKKSNDIFLPDCFGFGYTLPTIAAHSGIIGFSTQKLQHRKLPFYGDHKLPFMFGLWEGIDGSRIMAVPHAQDYVSRFDGQELSSNGKLVDLAKNGLNNTVYHYYGAGDRGGSPTIASVRSVETGMKGEGPVQIISARSGQLFDDYYPFEKHPELPVFKGELLMDVHATGCYTSQAAMKLFNRRNELLADAAERASVVAEWLGGAAYPEESLRESWQRFLWHQFHDDLTGTSIPAVYTFSWNDELIAQSEFAEITTGAVGAVSRALDTRTRGISVVVYNPVAQSRCDIVTATVDMASQPKDIVAVAPNGKKVFGQLLSWQNGKATVLFPVDMDPVSFSVYDVRSGKISGTKQLKAESNILENSIYKVVLDKNGDIASITDKRNGRELVEPGKAFRLALFTPSESRTWPAWELFKKTIDQTPLPVNGNVEISVAENGPVRASLKVKRTYGTSNFVQYITLTEGGQDDRIDIRNEIDWNERNTLLKAEFPMNVSNEIATYDLGIGYIGRGSNTDNKYEVVAQQWADITSADGSYGISVMNDSKYGWDKPDNHTLRLTLLNTPAVGKDPNMAHQEHLDMGHHTFSYSIYGHKSDIAEAGTAWKAEAFNQPLLSFTTPKHAGTLGRKLSFVKTNMPGIAIKAVKKAEDGKSYIVRVNEIYGKDFENAEIIFASAVESACEVNGIEEYVGETKYEGDKIVFSGTAFQPRTFSVRLKENACLEIPENHSIDIECNATALTADEFSMSGNFDGEGNSFAAELMPDVVEAEGVTFRMENNPADYNYIRCDGQTIPLPEKHGYTKCYLLVTSSHGDRKASFQVDGKDYSVNVPFYSGFIGQWGWTGESEGYMKDASIAYIGTHRHSSQVGGNESYIYTYLYKICLDIAPDAKALTLPKDAGVALFAVTLSDNSNDDTKPATEMRALPHETAKVEYTTEPVAASRRR</sequence>
<evidence type="ECO:0000256" key="5">
    <source>
        <dbReference type="SAM" id="MobiDB-lite"/>
    </source>
</evidence>
<keyword evidence="2" id="KW-0479">Metal-binding</keyword>
<keyword evidence="4" id="KW-0326">Glycosidase</keyword>
<evidence type="ECO:0000256" key="3">
    <source>
        <dbReference type="ARBA" id="ARBA00022801"/>
    </source>
</evidence>
<feature type="compositionally biased region" description="Basic and acidic residues" evidence="5">
    <location>
        <begin position="1041"/>
        <end position="1058"/>
    </location>
</feature>
<dbReference type="AlphaFoldDB" id="A0A415MZY3"/>
<proteinExistence type="inferred from homology"/>
<dbReference type="InterPro" id="IPR027291">
    <property type="entry name" value="Glyco_hydro_38_N_sf"/>
</dbReference>
<dbReference type="InterPro" id="IPR000602">
    <property type="entry name" value="Glyco_hydro_38_N"/>
</dbReference>
<dbReference type="PANTHER" id="PTHR46017:SF1">
    <property type="entry name" value="ALPHA-MANNOSIDASE 2C1"/>
    <property type="match status" value="1"/>
</dbReference>
<comment type="caution">
    <text evidence="8">The sequence shown here is derived from an EMBL/GenBank/DDBJ whole genome shotgun (WGS) entry which is preliminary data.</text>
</comment>
<evidence type="ECO:0000256" key="1">
    <source>
        <dbReference type="ARBA" id="ARBA00009792"/>
    </source>
</evidence>
<dbReference type="InterPro" id="IPR015341">
    <property type="entry name" value="Glyco_hydro_38_cen"/>
</dbReference>
<dbReference type="Gene3D" id="2.60.40.1180">
    <property type="entry name" value="Golgi alpha-mannosidase II"/>
    <property type="match status" value="1"/>
</dbReference>
<keyword evidence="3" id="KW-0378">Hydrolase</keyword>
<feature type="domain" description="Glycoside hydrolase family 38 central" evidence="7">
    <location>
        <begin position="301"/>
        <end position="379"/>
    </location>
</feature>
<dbReference type="RefSeq" id="WP_118423536.1">
    <property type="nucleotide sequence ID" value="NZ_QRPE01000030.1"/>
</dbReference>
<dbReference type="InterPro" id="IPR013780">
    <property type="entry name" value="Glyco_hydro_b"/>
</dbReference>
<dbReference type="GO" id="GO:0009313">
    <property type="term" value="P:oligosaccharide catabolic process"/>
    <property type="evidence" value="ECO:0007669"/>
    <property type="project" value="TreeGrafter"/>
</dbReference>
<evidence type="ECO:0000256" key="2">
    <source>
        <dbReference type="ARBA" id="ARBA00022723"/>
    </source>
</evidence>
<dbReference type="InterPro" id="IPR011682">
    <property type="entry name" value="Glyco_hydro_38_C"/>
</dbReference>
<feature type="region of interest" description="Disordered" evidence="5">
    <location>
        <begin position="1040"/>
        <end position="1072"/>
    </location>
</feature>
<reference evidence="8 9" key="1">
    <citation type="submission" date="2018-08" db="EMBL/GenBank/DDBJ databases">
        <title>A genome reference for cultivated species of the human gut microbiota.</title>
        <authorList>
            <person name="Zou Y."/>
            <person name="Xue W."/>
            <person name="Luo G."/>
        </authorList>
    </citation>
    <scope>NUCLEOTIDE SEQUENCE [LARGE SCALE GENOMIC DNA]</scope>
    <source>
        <strain evidence="8 9">AF36-16BH</strain>
    </source>
</reference>
<organism evidence="8 9">
    <name type="scientific">Bacteroides intestinalis</name>
    <dbReference type="NCBI Taxonomy" id="329854"/>
    <lineage>
        <taxon>Bacteria</taxon>
        <taxon>Pseudomonadati</taxon>
        <taxon>Bacteroidota</taxon>
        <taxon>Bacteroidia</taxon>
        <taxon>Bacteroidales</taxon>
        <taxon>Bacteroidaceae</taxon>
        <taxon>Bacteroides</taxon>
    </lineage>
</organism>
<dbReference type="GO" id="GO:0030246">
    <property type="term" value="F:carbohydrate binding"/>
    <property type="evidence" value="ECO:0007669"/>
    <property type="project" value="InterPro"/>
</dbReference>